<evidence type="ECO:0000313" key="6">
    <source>
        <dbReference type="EMBL" id="XAN07553.1"/>
    </source>
</evidence>
<dbReference type="RefSeq" id="WP_425309017.1">
    <property type="nucleotide sequence ID" value="NZ_CP154795.1"/>
</dbReference>
<evidence type="ECO:0000256" key="3">
    <source>
        <dbReference type="ARBA" id="ARBA00022448"/>
    </source>
</evidence>
<sequence>MRPLRRILIGLVVTGLALTGCAVEKPRVLNPADRVARPLTVGTFGRVSTTDPAAATDTGSTVYALNVFQRLMTVQVGSQALKPDAATDCMYIDELTYTCGIRRNLSFTNGNDLTASDVKFSIERARTLAVPGSSARLLDLIDDMIVSEDNPLRIDFKLKQHDRTFGYALASPAASIVDEDSYKLDELWPQWQQPVSSGPFFADVATLDELRLIRYPRYGGANGARSLAVALKMYSTPEALDRAIATRTVDVLWRVPASQVPTDGTYEPQTMQGAVVQRLLWNPKSPKRNDAALRAWVRDGTNSLRTLAAAVPPDVNFSEPTFATGGARPTSAVTGEITLGFDPRLPGQEELAGQIRDALQPDVTVHLVADEEEADVWLSNGQPWTNTTMAWLQPYVEFPLPDRTAEVRRLELAFREADGLPRAQEAAAELQRLMEVDATVVPLSQGDEVFWMAPDVELDQEYKNWMGPSWQLGVWGFERVEK</sequence>
<comment type="subcellular location">
    <subcellularLocation>
        <location evidence="1">Cell envelope</location>
    </subcellularLocation>
</comment>
<evidence type="ECO:0000313" key="7">
    <source>
        <dbReference type="Proteomes" id="UP001442841"/>
    </source>
</evidence>
<evidence type="ECO:0000256" key="2">
    <source>
        <dbReference type="ARBA" id="ARBA00005695"/>
    </source>
</evidence>
<dbReference type="Gene3D" id="3.10.105.10">
    <property type="entry name" value="Dipeptide-binding Protein, Domain 3"/>
    <property type="match status" value="1"/>
</dbReference>
<keyword evidence="4" id="KW-0732">Signal</keyword>
<dbReference type="Pfam" id="PF00496">
    <property type="entry name" value="SBP_bac_5"/>
    <property type="match status" value="1"/>
</dbReference>
<keyword evidence="7" id="KW-1185">Reference proteome</keyword>
<dbReference type="SUPFAM" id="SSF53850">
    <property type="entry name" value="Periplasmic binding protein-like II"/>
    <property type="match status" value="1"/>
</dbReference>
<accession>A0ABZ3FNE3</accession>
<comment type="similarity">
    <text evidence="2">Belongs to the bacterial solute-binding protein 5 family.</text>
</comment>
<dbReference type="Gene3D" id="3.90.76.10">
    <property type="entry name" value="Dipeptide-binding Protein, Domain 1"/>
    <property type="match status" value="1"/>
</dbReference>
<proteinExistence type="inferred from homology"/>
<dbReference type="Proteomes" id="UP001442841">
    <property type="component" value="Chromosome"/>
</dbReference>
<dbReference type="Gene3D" id="3.40.190.10">
    <property type="entry name" value="Periplasmic binding protein-like II"/>
    <property type="match status" value="1"/>
</dbReference>
<dbReference type="InterPro" id="IPR039424">
    <property type="entry name" value="SBP_5"/>
</dbReference>
<name>A0ABZ3FNE3_9ACTN</name>
<evidence type="ECO:0000256" key="4">
    <source>
        <dbReference type="ARBA" id="ARBA00022729"/>
    </source>
</evidence>
<dbReference type="PANTHER" id="PTHR30290:SF10">
    <property type="entry name" value="PERIPLASMIC OLIGOPEPTIDE-BINDING PROTEIN-RELATED"/>
    <property type="match status" value="1"/>
</dbReference>
<protein>
    <submittedName>
        <fullName evidence="6">ABC transporter substrate-binding protein</fullName>
    </submittedName>
</protein>
<organism evidence="6 7">
    <name type="scientific">Ammonicoccus fulvus</name>
    <dbReference type="NCBI Taxonomy" id="3138240"/>
    <lineage>
        <taxon>Bacteria</taxon>
        <taxon>Bacillati</taxon>
        <taxon>Actinomycetota</taxon>
        <taxon>Actinomycetes</taxon>
        <taxon>Propionibacteriales</taxon>
        <taxon>Propionibacteriaceae</taxon>
        <taxon>Ammonicoccus</taxon>
    </lineage>
</organism>
<dbReference type="EMBL" id="CP154795">
    <property type="protein sequence ID" value="XAN07553.1"/>
    <property type="molecule type" value="Genomic_DNA"/>
</dbReference>
<evidence type="ECO:0000259" key="5">
    <source>
        <dbReference type="Pfam" id="PF00496"/>
    </source>
</evidence>
<dbReference type="PROSITE" id="PS51257">
    <property type="entry name" value="PROKAR_LIPOPROTEIN"/>
    <property type="match status" value="1"/>
</dbReference>
<feature type="domain" description="Solute-binding protein family 5" evidence="5">
    <location>
        <begin position="81"/>
        <end position="294"/>
    </location>
</feature>
<gene>
    <name evidence="6" type="ORF">AADG42_09675</name>
</gene>
<dbReference type="InterPro" id="IPR000914">
    <property type="entry name" value="SBP_5_dom"/>
</dbReference>
<keyword evidence="3" id="KW-0813">Transport</keyword>
<reference evidence="6 7" key="1">
    <citation type="submission" date="2024-04" db="EMBL/GenBank/DDBJ databases">
        <title>Isolation of an actinomycete strain from pig manure.</title>
        <authorList>
            <person name="Gong T."/>
            <person name="Yu Z."/>
            <person name="An M."/>
            <person name="Wei C."/>
            <person name="Yang W."/>
            <person name="Liu L."/>
        </authorList>
    </citation>
    <scope>NUCLEOTIDE SEQUENCE [LARGE SCALE GENOMIC DNA]</scope>
    <source>
        <strain evidence="6 7">ZF39</strain>
    </source>
</reference>
<evidence type="ECO:0000256" key="1">
    <source>
        <dbReference type="ARBA" id="ARBA00004196"/>
    </source>
</evidence>
<dbReference type="PANTHER" id="PTHR30290">
    <property type="entry name" value="PERIPLASMIC BINDING COMPONENT OF ABC TRANSPORTER"/>
    <property type="match status" value="1"/>
</dbReference>